<sequence length="200" mass="21214">MKSLKAMVSPNWAAICVSKLIGTKSVTSKFVKYSAVLGTVVLAGCSEVGFKDAFDMGKVAPDETQVQQNQALTMPPDLQLRAPGGGAVPQAPVASSAPPVSTQPPQYGQVPPNVAQPQYGTQPQRQASVPPNVPPTAQPTVPVQDVYARNGISRVRPDGTPKSNAELIAELRAQKQKRQRESNPNYGTVFNLPSVWKDGG</sequence>
<feature type="compositionally biased region" description="Low complexity" evidence="1">
    <location>
        <begin position="88"/>
        <end position="106"/>
    </location>
</feature>
<protein>
    <submittedName>
        <fullName evidence="2">Uncharacterized protein</fullName>
    </submittedName>
</protein>
<evidence type="ECO:0000256" key="1">
    <source>
        <dbReference type="SAM" id="MobiDB-lite"/>
    </source>
</evidence>
<dbReference type="EMBL" id="UOEC01000132">
    <property type="protein sequence ID" value="VAV96123.1"/>
    <property type="molecule type" value="Genomic_DNA"/>
</dbReference>
<organism evidence="2">
    <name type="scientific">hydrothermal vent metagenome</name>
    <dbReference type="NCBI Taxonomy" id="652676"/>
    <lineage>
        <taxon>unclassified sequences</taxon>
        <taxon>metagenomes</taxon>
        <taxon>ecological metagenomes</taxon>
    </lineage>
</organism>
<gene>
    <name evidence="2" type="ORF">MNBD_ALPHA08-681</name>
</gene>
<dbReference type="AlphaFoldDB" id="A0A3B0SII8"/>
<feature type="compositionally biased region" description="Polar residues" evidence="1">
    <location>
        <begin position="115"/>
        <end position="127"/>
    </location>
</feature>
<accession>A0A3B0SII8</accession>
<reference evidence="2" key="1">
    <citation type="submission" date="2018-06" db="EMBL/GenBank/DDBJ databases">
        <authorList>
            <person name="Zhirakovskaya E."/>
        </authorList>
    </citation>
    <scope>NUCLEOTIDE SEQUENCE</scope>
</reference>
<name>A0A3B0SII8_9ZZZZ</name>
<feature type="region of interest" description="Disordered" evidence="1">
    <location>
        <begin position="76"/>
        <end position="140"/>
    </location>
</feature>
<feature type="region of interest" description="Disordered" evidence="1">
    <location>
        <begin position="175"/>
        <end position="200"/>
    </location>
</feature>
<proteinExistence type="predicted"/>
<evidence type="ECO:0000313" key="2">
    <source>
        <dbReference type="EMBL" id="VAV96123.1"/>
    </source>
</evidence>